<evidence type="ECO:0000256" key="16">
    <source>
        <dbReference type="ARBA" id="ARBA00029570"/>
    </source>
</evidence>
<dbReference type="GO" id="GO:0005525">
    <property type="term" value="F:GTP binding"/>
    <property type="evidence" value="ECO:0007669"/>
    <property type="project" value="UniProtKB-KW"/>
</dbReference>
<dbReference type="GO" id="GO:0043752">
    <property type="term" value="F:adenosylcobinamide kinase activity"/>
    <property type="evidence" value="ECO:0007669"/>
    <property type="project" value="UniProtKB-EC"/>
</dbReference>
<dbReference type="Pfam" id="PF02283">
    <property type="entry name" value="CobU"/>
    <property type="match status" value="1"/>
</dbReference>
<evidence type="ECO:0000256" key="1">
    <source>
        <dbReference type="ARBA" id="ARBA00000312"/>
    </source>
</evidence>
<keyword evidence="13 20" id="KW-0418">Kinase</keyword>
<evidence type="ECO:0000256" key="4">
    <source>
        <dbReference type="ARBA" id="ARBA00003889"/>
    </source>
</evidence>
<evidence type="ECO:0000256" key="11">
    <source>
        <dbReference type="ARBA" id="ARBA00022679"/>
    </source>
</evidence>
<keyword evidence="10" id="KW-0169">Cobalamin biosynthesis</keyword>
<dbReference type="UniPathway" id="UPA00148">
    <property type="reaction ID" value="UER00236"/>
</dbReference>
<comment type="pathway">
    <text evidence="5">Cofactor biosynthesis; adenosylcobalamin biosynthesis; adenosylcobalamin from cob(II)yrinate a,c-diamide: step 6/7.</text>
</comment>
<evidence type="ECO:0000256" key="6">
    <source>
        <dbReference type="ARBA" id="ARBA00005159"/>
    </source>
</evidence>
<feature type="binding site" evidence="19">
    <location>
        <position position="95"/>
    </location>
    <ligand>
        <name>GTP</name>
        <dbReference type="ChEBI" id="CHEBI:37565"/>
    </ligand>
</feature>
<dbReference type="GO" id="GO:0008820">
    <property type="term" value="F:cobinamide phosphate guanylyltransferase activity"/>
    <property type="evidence" value="ECO:0007669"/>
    <property type="project" value="UniProtKB-EC"/>
</dbReference>
<dbReference type="PANTHER" id="PTHR34848:SF1">
    <property type="entry name" value="BIFUNCTIONAL ADENOSYLCOBALAMIN BIOSYNTHESIS PROTEIN COBU"/>
    <property type="match status" value="1"/>
</dbReference>
<protein>
    <recommendedName>
        <fullName evidence="16">Adenosylcobinamide kinase</fullName>
        <ecNumber evidence="8">2.7.1.156</ecNumber>
        <ecNumber evidence="9">2.7.7.62</ecNumber>
    </recommendedName>
    <alternativeName>
        <fullName evidence="17">Adenosylcobinamide-phosphate guanylyltransferase</fullName>
    </alternativeName>
</protein>
<dbReference type="GO" id="GO:0009236">
    <property type="term" value="P:cobalamin biosynthetic process"/>
    <property type="evidence" value="ECO:0007669"/>
    <property type="project" value="UniProtKB-UniPathway"/>
</dbReference>
<dbReference type="Proteomes" id="UP000490800">
    <property type="component" value="Unassembled WGS sequence"/>
</dbReference>
<feature type="binding site" evidence="19">
    <location>
        <begin position="14"/>
        <end position="21"/>
    </location>
    <ligand>
        <name>GTP</name>
        <dbReference type="ChEBI" id="CHEBI:37565"/>
    </ligand>
</feature>
<name>A0A7X3JYH7_9BACL</name>
<evidence type="ECO:0000256" key="19">
    <source>
        <dbReference type="PIRSR" id="PIRSR006135-2"/>
    </source>
</evidence>
<dbReference type="RefSeq" id="WP_157333546.1">
    <property type="nucleotide sequence ID" value="NZ_RHLK01000002.1"/>
</dbReference>
<evidence type="ECO:0000256" key="15">
    <source>
        <dbReference type="ARBA" id="ARBA00023134"/>
    </source>
</evidence>
<evidence type="ECO:0000256" key="14">
    <source>
        <dbReference type="ARBA" id="ARBA00022840"/>
    </source>
</evidence>
<feature type="binding site" evidence="19">
    <location>
        <begin position="56"/>
        <end position="59"/>
    </location>
    <ligand>
        <name>GTP</name>
        <dbReference type="ChEBI" id="CHEBI:37565"/>
    </ligand>
</feature>
<accession>A0A7X3JYH7</accession>
<evidence type="ECO:0000256" key="2">
    <source>
        <dbReference type="ARBA" id="ARBA00000711"/>
    </source>
</evidence>
<dbReference type="OrthoDB" id="9799422at2"/>
<dbReference type="CDD" id="cd00544">
    <property type="entry name" value="CobU"/>
    <property type="match status" value="1"/>
</dbReference>
<evidence type="ECO:0000256" key="18">
    <source>
        <dbReference type="PIRSR" id="PIRSR006135-1"/>
    </source>
</evidence>
<dbReference type="InterPro" id="IPR027417">
    <property type="entry name" value="P-loop_NTPase"/>
</dbReference>
<dbReference type="SUPFAM" id="SSF52540">
    <property type="entry name" value="P-loop containing nucleoside triphosphate hydrolases"/>
    <property type="match status" value="1"/>
</dbReference>
<comment type="catalytic activity">
    <reaction evidence="1">
        <text>adenosylcob(III)inamide + ATP = adenosylcob(III)inamide phosphate + ADP + H(+)</text>
        <dbReference type="Rhea" id="RHEA:15769"/>
        <dbReference type="ChEBI" id="CHEBI:2480"/>
        <dbReference type="ChEBI" id="CHEBI:15378"/>
        <dbReference type="ChEBI" id="CHEBI:30616"/>
        <dbReference type="ChEBI" id="CHEBI:58502"/>
        <dbReference type="ChEBI" id="CHEBI:456216"/>
        <dbReference type="EC" id="2.7.1.156"/>
    </reaction>
</comment>
<keyword evidence="12 19" id="KW-0547">Nucleotide-binding</keyword>
<evidence type="ECO:0000256" key="5">
    <source>
        <dbReference type="ARBA" id="ARBA00004692"/>
    </source>
</evidence>
<dbReference type="InterPro" id="IPR003203">
    <property type="entry name" value="CobU/CobP"/>
</dbReference>
<comment type="function">
    <text evidence="4">Catalyzes ATP-dependent phosphorylation of adenosylcobinamide and addition of GMP to adenosylcobinamide phosphate.</text>
</comment>
<evidence type="ECO:0000256" key="9">
    <source>
        <dbReference type="ARBA" id="ARBA00012523"/>
    </source>
</evidence>
<evidence type="ECO:0000313" key="20">
    <source>
        <dbReference type="EMBL" id="MVO98959.1"/>
    </source>
</evidence>
<dbReference type="EC" id="2.7.1.156" evidence="8"/>
<feature type="binding site" evidence="19">
    <location>
        <begin position="39"/>
        <end position="41"/>
    </location>
    <ligand>
        <name>GTP</name>
        <dbReference type="ChEBI" id="CHEBI:37565"/>
    </ligand>
</feature>
<dbReference type="EMBL" id="RHLK01000002">
    <property type="protein sequence ID" value="MVO98959.1"/>
    <property type="molecule type" value="Genomic_DNA"/>
</dbReference>
<gene>
    <name evidence="20" type="primary">cobU</name>
    <name evidence="20" type="ORF">EDM21_05390</name>
</gene>
<proteinExistence type="inferred from homology"/>
<organism evidence="20 21">
    <name type="scientific">Paenibacillus lutrae</name>
    <dbReference type="NCBI Taxonomy" id="2078573"/>
    <lineage>
        <taxon>Bacteria</taxon>
        <taxon>Bacillati</taxon>
        <taxon>Bacillota</taxon>
        <taxon>Bacilli</taxon>
        <taxon>Bacillales</taxon>
        <taxon>Paenibacillaceae</taxon>
        <taxon>Paenibacillus</taxon>
    </lineage>
</organism>
<evidence type="ECO:0000256" key="7">
    <source>
        <dbReference type="ARBA" id="ARBA00007490"/>
    </source>
</evidence>
<keyword evidence="20" id="KW-0548">Nucleotidyltransferase</keyword>
<dbReference type="AlphaFoldDB" id="A0A7X3JYH7"/>
<evidence type="ECO:0000256" key="8">
    <source>
        <dbReference type="ARBA" id="ARBA00012016"/>
    </source>
</evidence>
<comment type="catalytic activity">
    <reaction evidence="3">
        <text>adenosylcob(III)inamide + GTP = adenosylcob(III)inamide phosphate + GDP + H(+)</text>
        <dbReference type="Rhea" id="RHEA:15765"/>
        <dbReference type="ChEBI" id="CHEBI:2480"/>
        <dbReference type="ChEBI" id="CHEBI:15378"/>
        <dbReference type="ChEBI" id="CHEBI:37565"/>
        <dbReference type="ChEBI" id="CHEBI:58189"/>
        <dbReference type="ChEBI" id="CHEBI:58502"/>
        <dbReference type="EC" id="2.7.1.156"/>
    </reaction>
</comment>
<reference evidence="20 21" key="1">
    <citation type="journal article" date="2019" name="Microorganisms">
        <title>Paenibacillus lutrae sp. nov., A Chitinolytic Species Isolated from A River Otter in Castril Natural Park, Granada, Spain.</title>
        <authorList>
            <person name="Rodriguez M."/>
            <person name="Reina J.C."/>
            <person name="Bejar V."/>
            <person name="Llamas I."/>
        </authorList>
    </citation>
    <scope>NUCLEOTIDE SEQUENCE [LARGE SCALE GENOMIC DNA]</scope>
    <source>
        <strain evidence="20 21">N10</strain>
    </source>
</reference>
<evidence type="ECO:0000256" key="3">
    <source>
        <dbReference type="ARBA" id="ARBA00001522"/>
    </source>
</evidence>
<dbReference type="GO" id="GO:0005524">
    <property type="term" value="F:ATP binding"/>
    <property type="evidence" value="ECO:0007669"/>
    <property type="project" value="UniProtKB-KW"/>
</dbReference>
<keyword evidence="15 19" id="KW-0342">GTP-binding</keyword>
<evidence type="ECO:0000256" key="13">
    <source>
        <dbReference type="ARBA" id="ARBA00022777"/>
    </source>
</evidence>
<comment type="similarity">
    <text evidence="7">Belongs to the CobU/CobP family.</text>
</comment>
<keyword evidence="11 20" id="KW-0808">Transferase</keyword>
<dbReference type="Gene3D" id="3.40.50.300">
    <property type="entry name" value="P-loop containing nucleotide triphosphate hydrolases"/>
    <property type="match status" value="1"/>
</dbReference>
<evidence type="ECO:0000256" key="12">
    <source>
        <dbReference type="ARBA" id="ARBA00022741"/>
    </source>
</evidence>
<keyword evidence="14" id="KW-0067">ATP-binding</keyword>
<sequence>MTDPIVQSPILVTGGARSGKSSFAEQLSARLADGGTYIATAQIWDEEMRERVGLHRRQREVSGFAWTTLEEPLELPALLRTCSAKEAHSGVVLVDCLTLWLSNCLLRVEGQADAASLTSAAVDELVRAVQAHEGPLVLVTNEVGSGIVPEYPLGRLYRDLAGRMNQRLASVCGQVFLVTAGIPVELKSRAFRFE</sequence>
<comment type="catalytic activity">
    <reaction evidence="2">
        <text>adenosylcob(III)inamide phosphate + GTP + H(+) = adenosylcob(III)inamide-GDP + diphosphate</text>
        <dbReference type="Rhea" id="RHEA:22712"/>
        <dbReference type="ChEBI" id="CHEBI:15378"/>
        <dbReference type="ChEBI" id="CHEBI:33019"/>
        <dbReference type="ChEBI" id="CHEBI:37565"/>
        <dbReference type="ChEBI" id="CHEBI:58502"/>
        <dbReference type="ChEBI" id="CHEBI:60487"/>
        <dbReference type="EC" id="2.7.7.62"/>
    </reaction>
</comment>
<evidence type="ECO:0000256" key="17">
    <source>
        <dbReference type="ARBA" id="ARBA00030571"/>
    </source>
</evidence>
<dbReference type="EC" id="2.7.7.62" evidence="9"/>
<evidence type="ECO:0000256" key="10">
    <source>
        <dbReference type="ARBA" id="ARBA00022573"/>
    </source>
</evidence>
<evidence type="ECO:0000313" key="21">
    <source>
        <dbReference type="Proteomes" id="UP000490800"/>
    </source>
</evidence>
<dbReference type="NCBIfam" id="NF004469">
    <property type="entry name" value="PRK05800.1"/>
    <property type="match status" value="1"/>
</dbReference>
<dbReference type="PANTHER" id="PTHR34848">
    <property type="match status" value="1"/>
</dbReference>
<comment type="pathway">
    <text evidence="6">Cofactor biosynthesis; adenosylcobalamin biosynthesis; adenosylcobalamin from cob(II)yrinate a,c-diamide: step 5/7.</text>
</comment>
<keyword evidence="21" id="KW-1185">Reference proteome</keyword>
<comment type="caution">
    <text evidence="20">The sequence shown here is derived from an EMBL/GenBank/DDBJ whole genome shotgun (WGS) entry which is preliminary data.</text>
</comment>
<feature type="binding site" evidence="19">
    <location>
        <position position="70"/>
    </location>
    <ligand>
        <name>GTP</name>
        <dbReference type="ChEBI" id="CHEBI:37565"/>
    </ligand>
</feature>
<feature type="active site" description="GMP-histidine intermediate" evidence="18">
    <location>
        <position position="55"/>
    </location>
</feature>
<dbReference type="PIRSF" id="PIRSF006135">
    <property type="entry name" value="CobU"/>
    <property type="match status" value="1"/>
</dbReference>